<comment type="catalytic activity">
    <reaction evidence="1">
        <text>D-mannose 6-phosphate = D-fructose 6-phosphate</text>
        <dbReference type="Rhea" id="RHEA:12356"/>
        <dbReference type="ChEBI" id="CHEBI:58735"/>
        <dbReference type="ChEBI" id="CHEBI:61527"/>
        <dbReference type="EC" id="5.3.1.8"/>
    </reaction>
</comment>
<dbReference type="Gene3D" id="1.10.441.10">
    <property type="entry name" value="Phosphomannose Isomerase, domain 2"/>
    <property type="match status" value="1"/>
</dbReference>
<dbReference type="InterPro" id="IPR011051">
    <property type="entry name" value="RmlC_Cupin_sf"/>
</dbReference>
<keyword evidence="5" id="KW-0479">Metal-binding</keyword>
<dbReference type="PIRSF" id="PIRSF001480">
    <property type="entry name" value="Mannose-6-phosphate_isomerase"/>
    <property type="match status" value="1"/>
</dbReference>
<evidence type="ECO:0000313" key="10">
    <source>
        <dbReference type="Proteomes" id="UP001501736"/>
    </source>
</evidence>
<dbReference type="Gene3D" id="2.60.120.10">
    <property type="entry name" value="Jelly Rolls"/>
    <property type="match status" value="2"/>
</dbReference>
<reference evidence="10" key="1">
    <citation type="journal article" date="2019" name="Int. J. Syst. Evol. Microbiol.">
        <title>The Global Catalogue of Microorganisms (GCM) 10K type strain sequencing project: providing services to taxonomists for standard genome sequencing and annotation.</title>
        <authorList>
            <consortium name="The Broad Institute Genomics Platform"/>
            <consortium name="The Broad Institute Genome Sequencing Center for Infectious Disease"/>
            <person name="Wu L."/>
            <person name="Ma J."/>
        </authorList>
    </citation>
    <scope>NUCLEOTIDE SEQUENCE [LARGE SCALE GENOMIC DNA]</scope>
    <source>
        <strain evidence="10">JCM 11483</strain>
    </source>
</reference>
<dbReference type="RefSeq" id="WP_344720110.1">
    <property type="nucleotide sequence ID" value="NZ_BAAAYG010000005.1"/>
</dbReference>
<feature type="domain" description="Phosphomannose isomerase type I catalytic" evidence="8">
    <location>
        <begin position="1"/>
        <end position="152"/>
    </location>
</feature>
<comment type="similarity">
    <text evidence="3">Belongs to the mannose-6-phosphate isomerase type 1 family.</text>
</comment>
<accession>A0ABP6REH3</accession>
<keyword evidence="7 9" id="KW-0413">Isomerase</keyword>
<dbReference type="InterPro" id="IPR046457">
    <property type="entry name" value="PMI_typeI_cat"/>
</dbReference>
<evidence type="ECO:0000256" key="1">
    <source>
        <dbReference type="ARBA" id="ARBA00000757"/>
    </source>
</evidence>
<dbReference type="InterPro" id="IPR014710">
    <property type="entry name" value="RmlC-like_jellyroll"/>
</dbReference>
<evidence type="ECO:0000256" key="3">
    <source>
        <dbReference type="ARBA" id="ARBA00010772"/>
    </source>
</evidence>
<dbReference type="InterPro" id="IPR016305">
    <property type="entry name" value="Mannose-6-P_Isomerase"/>
</dbReference>
<proteinExistence type="inferred from homology"/>
<dbReference type="InterPro" id="IPR001250">
    <property type="entry name" value="Man6P_Isoase-1"/>
</dbReference>
<sequence>MFRMINPVQDYAWGSTSALTELFDWPPSAEPRAEVWMGAHPTAPSQVVLDDDGPETTSLDTLLADHPELAGAADGGSARAAGLPFLLKVLAAARPLSIQTHPDAERARAGFAAEEAAGIPRTDRRRCYPDPSPKPELLVALDEFAALSGFRDADEAAEDLEALVRLLRADGATADSPDGSEAAAAVGSLADLLAAEDHHGALEEILRGRREEFVAAAERITRLLAPEEPDLRADVVGRPGGLAPSTADTLRRVAAAFPGDPGLLVTVLLQRVDLRPGEALFLPAGNLHAYLHGVGVEVMASSDNVLRGGLTGKHIDVDELLAVTEARRLPVPHCPPTTPAPGRRRYTPDCRDFALERIELPEAGSPLPLADEGPAVLLCTAGELVVERLAEEDRTGSAEDAGVALGAARGAARLRLRPGQSAFLPATARHRLVGGGSGQAFLATRGAVPA</sequence>
<dbReference type="EMBL" id="BAAAYG010000005">
    <property type="protein sequence ID" value="GAA3284937.1"/>
    <property type="molecule type" value="Genomic_DNA"/>
</dbReference>
<protein>
    <recommendedName>
        <fullName evidence="4">mannose-6-phosphate isomerase</fullName>
        <ecNumber evidence="4">5.3.1.8</ecNumber>
    </recommendedName>
</protein>
<dbReference type="CDD" id="cd07011">
    <property type="entry name" value="cupin_PMI_type_I_N"/>
    <property type="match status" value="1"/>
</dbReference>
<comment type="caution">
    <text evidence="9">The sequence shown here is derived from an EMBL/GenBank/DDBJ whole genome shotgun (WGS) entry which is preliminary data.</text>
</comment>
<organism evidence="9 10">
    <name type="scientific">Nesterenkonia halobia</name>
    <dbReference type="NCBI Taxonomy" id="37922"/>
    <lineage>
        <taxon>Bacteria</taxon>
        <taxon>Bacillati</taxon>
        <taxon>Actinomycetota</taxon>
        <taxon>Actinomycetes</taxon>
        <taxon>Micrococcales</taxon>
        <taxon>Micrococcaceae</taxon>
        <taxon>Nesterenkonia</taxon>
    </lineage>
</organism>
<gene>
    <name evidence="9" type="primary">manA</name>
    <name evidence="9" type="ORF">GCM10020260_16490</name>
</gene>
<dbReference type="Pfam" id="PF20511">
    <property type="entry name" value="PMI_typeI_cat"/>
    <property type="match status" value="1"/>
</dbReference>
<dbReference type="GO" id="GO:0016853">
    <property type="term" value="F:isomerase activity"/>
    <property type="evidence" value="ECO:0007669"/>
    <property type="project" value="UniProtKB-KW"/>
</dbReference>
<dbReference type="PANTHER" id="PTHR10309">
    <property type="entry name" value="MANNOSE-6-PHOSPHATE ISOMERASE"/>
    <property type="match status" value="1"/>
</dbReference>
<dbReference type="SUPFAM" id="SSF51182">
    <property type="entry name" value="RmlC-like cupins"/>
    <property type="match status" value="1"/>
</dbReference>
<keyword evidence="6" id="KW-0862">Zinc</keyword>
<evidence type="ECO:0000256" key="4">
    <source>
        <dbReference type="ARBA" id="ARBA00011956"/>
    </source>
</evidence>
<dbReference type="Proteomes" id="UP001501736">
    <property type="component" value="Unassembled WGS sequence"/>
</dbReference>
<dbReference type="EC" id="5.3.1.8" evidence="4"/>
<evidence type="ECO:0000256" key="5">
    <source>
        <dbReference type="ARBA" id="ARBA00022723"/>
    </source>
</evidence>
<dbReference type="NCBIfam" id="TIGR00218">
    <property type="entry name" value="manA"/>
    <property type="match status" value="1"/>
</dbReference>
<evidence type="ECO:0000256" key="6">
    <source>
        <dbReference type="ARBA" id="ARBA00022833"/>
    </source>
</evidence>
<keyword evidence="10" id="KW-1185">Reference proteome</keyword>
<dbReference type="PANTHER" id="PTHR10309:SF0">
    <property type="entry name" value="MANNOSE-6-PHOSPHATE ISOMERASE"/>
    <property type="match status" value="1"/>
</dbReference>
<evidence type="ECO:0000256" key="7">
    <source>
        <dbReference type="ARBA" id="ARBA00023235"/>
    </source>
</evidence>
<evidence type="ECO:0000256" key="2">
    <source>
        <dbReference type="ARBA" id="ARBA00001947"/>
    </source>
</evidence>
<evidence type="ECO:0000259" key="8">
    <source>
        <dbReference type="Pfam" id="PF20511"/>
    </source>
</evidence>
<evidence type="ECO:0000313" key="9">
    <source>
        <dbReference type="EMBL" id="GAA3284937.1"/>
    </source>
</evidence>
<name>A0ABP6REH3_9MICC</name>
<comment type="cofactor">
    <cofactor evidence="2">
        <name>Zn(2+)</name>
        <dbReference type="ChEBI" id="CHEBI:29105"/>
    </cofactor>
</comment>
<dbReference type="PRINTS" id="PR00714">
    <property type="entry name" value="MAN6PISMRASE"/>
</dbReference>